<reference evidence="2 3" key="1">
    <citation type="journal article" date="2016" name="Mol. Biol. Evol.">
        <title>Comparative Genomics of Early-Diverging Mushroom-Forming Fungi Provides Insights into the Origins of Lignocellulose Decay Capabilities.</title>
        <authorList>
            <person name="Nagy L.G."/>
            <person name="Riley R."/>
            <person name="Tritt A."/>
            <person name="Adam C."/>
            <person name="Daum C."/>
            <person name="Floudas D."/>
            <person name="Sun H."/>
            <person name="Yadav J.S."/>
            <person name="Pangilinan J."/>
            <person name="Larsson K.H."/>
            <person name="Matsuura K."/>
            <person name="Barry K."/>
            <person name="Labutti K."/>
            <person name="Kuo R."/>
            <person name="Ohm R.A."/>
            <person name="Bhattacharya S.S."/>
            <person name="Shirouzu T."/>
            <person name="Yoshinaga Y."/>
            <person name="Martin F.M."/>
            <person name="Grigoriev I.V."/>
            <person name="Hibbett D.S."/>
        </authorList>
    </citation>
    <scope>NUCLEOTIDE SEQUENCE [LARGE SCALE GENOMIC DNA]</scope>
    <source>
        <strain evidence="2 3">HHB9708</strain>
    </source>
</reference>
<dbReference type="EMBL" id="KV419425">
    <property type="protein sequence ID" value="KZS89747.1"/>
    <property type="molecule type" value="Genomic_DNA"/>
</dbReference>
<sequence length="173" mass="19370">KTLAAIWSDNETITTPSWIGRAPHRAGTAAAGTLKADEWRNFVTITLVFSLIKGWRNQGGRYPAILTNLMHLVAAGEYATLRQTNSAIIAAYEGHIREYLASHGELFLDKVFSIYQHLALHFGTLLKAFGPVHAWRAYPFERYNGIMHTINTNSKIGNFPSISCFNRLLLKPV</sequence>
<feature type="domain" description="DUF4218" evidence="1">
    <location>
        <begin position="89"/>
        <end position="148"/>
    </location>
</feature>
<evidence type="ECO:0000313" key="3">
    <source>
        <dbReference type="Proteomes" id="UP000076722"/>
    </source>
</evidence>
<dbReference type="STRING" id="1314777.A0A164QKT9"/>
<dbReference type="Proteomes" id="UP000076722">
    <property type="component" value="Unassembled WGS sequence"/>
</dbReference>
<accession>A0A164QKT9</accession>
<name>A0A164QKT9_9AGAM</name>
<evidence type="ECO:0000259" key="1">
    <source>
        <dbReference type="Pfam" id="PF13960"/>
    </source>
</evidence>
<dbReference type="PANTHER" id="PTHR46579:SF1">
    <property type="entry name" value="F5_8 TYPE C DOMAIN-CONTAINING PROTEIN"/>
    <property type="match status" value="1"/>
</dbReference>
<dbReference type="AlphaFoldDB" id="A0A164QKT9"/>
<feature type="non-terminal residue" evidence="2">
    <location>
        <position position="1"/>
    </location>
</feature>
<keyword evidence="3" id="KW-1185">Reference proteome</keyword>
<gene>
    <name evidence="2" type="ORF">SISNIDRAFT_416545</name>
</gene>
<dbReference type="InterPro" id="IPR025452">
    <property type="entry name" value="DUF4218"/>
</dbReference>
<dbReference type="Pfam" id="PF13960">
    <property type="entry name" value="DUF4218"/>
    <property type="match status" value="1"/>
</dbReference>
<organism evidence="2 3">
    <name type="scientific">Sistotremastrum niveocremeum HHB9708</name>
    <dbReference type="NCBI Taxonomy" id="1314777"/>
    <lineage>
        <taxon>Eukaryota</taxon>
        <taxon>Fungi</taxon>
        <taxon>Dikarya</taxon>
        <taxon>Basidiomycota</taxon>
        <taxon>Agaricomycotina</taxon>
        <taxon>Agaricomycetes</taxon>
        <taxon>Sistotremastrales</taxon>
        <taxon>Sistotremastraceae</taxon>
        <taxon>Sertulicium</taxon>
        <taxon>Sertulicium niveocremeum</taxon>
    </lineage>
</organism>
<dbReference type="PANTHER" id="PTHR46579">
    <property type="entry name" value="F5/8 TYPE C DOMAIN-CONTAINING PROTEIN-RELATED"/>
    <property type="match status" value="1"/>
</dbReference>
<evidence type="ECO:0000313" key="2">
    <source>
        <dbReference type="EMBL" id="KZS89747.1"/>
    </source>
</evidence>
<proteinExistence type="predicted"/>
<protein>
    <recommendedName>
        <fullName evidence="1">DUF4218 domain-containing protein</fullName>
    </recommendedName>
</protein>